<accession>B9M7G4</accession>
<dbReference type="Pfam" id="PF02321">
    <property type="entry name" value="OEP"/>
    <property type="match status" value="2"/>
</dbReference>
<dbReference type="AlphaFoldDB" id="B9M7G4"/>
<evidence type="ECO:0000256" key="8">
    <source>
        <dbReference type="SAM" id="SignalP"/>
    </source>
</evidence>
<name>B9M7G4_GEODF</name>
<dbReference type="PANTHER" id="PTHR30026">
    <property type="entry name" value="OUTER MEMBRANE PROTEIN TOLC"/>
    <property type="match status" value="1"/>
</dbReference>
<feature type="chain" id="PRO_5002888844" evidence="8">
    <location>
        <begin position="27"/>
        <end position="507"/>
    </location>
</feature>
<organism evidence="9 10">
    <name type="scientific">Geotalea daltonii (strain DSM 22248 / JCM 15807 / FRC-32)</name>
    <name type="common">Geobacter daltonii</name>
    <dbReference type="NCBI Taxonomy" id="316067"/>
    <lineage>
        <taxon>Bacteria</taxon>
        <taxon>Pseudomonadati</taxon>
        <taxon>Thermodesulfobacteriota</taxon>
        <taxon>Desulfuromonadia</taxon>
        <taxon>Geobacterales</taxon>
        <taxon>Geobacteraceae</taxon>
        <taxon>Geotalea</taxon>
    </lineage>
</organism>
<evidence type="ECO:0000313" key="9">
    <source>
        <dbReference type="EMBL" id="ACM20252.1"/>
    </source>
</evidence>
<evidence type="ECO:0000256" key="5">
    <source>
        <dbReference type="ARBA" id="ARBA00022692"/>
    </source>
</evidence>
<dbReference type="HOGENOM" id="CLU_022604_2_0_7"/>
<dbReference type="RefSeq" id="WP_012646981.1">
    <property type="nucleotide sequence ID" value="NC_011979.1"/>
</dbReference>
<dbReference type="EMBL" id="CP001390">
    <property type="protein sequence ID" value="ACM20252.1"/>
    <property type="molecule type" value="Genomic_DNA"/>
</dbReference>
<dbReference type="GO" id="GO:1990281">
    <property type="term" value="C:efflux pump complex"/>
    <property type="evidence" value="ECO:0007669"/>
    <property type="project" value="TreeGrafter"/>
</dbReference>
<dbReference type="KEGG" id="geo:Geob_1895"/>
<keyword evidence="7" id="KW-0998">Cell outer membrane</keyword>
<keyword evidence="3" id="KW-0813">Transport</keyword>
<evidence type="ECO:0000256" key="7">
    <source>
        <dbReference type="ARBA" id="ARBA00023237"/>
    </source>
</evidence>
<comment type="subcellular location">
    <subcellularLocation>
        <location evidence="1">Cell outer membrane</location>
    </subcellularLocation>
</comment>
<evidence type="ECO:0000256" key="2">
    <source>
        <dbReference type="ARBA" id="ARBA00007613"/>
    </source>
</evidence>
<dbReference type="SUPFAM" id="SSF56954">
    <property type="entry name" value="Outer membrane efflux proteins (OEP)"/>
    <property type="match status" value="1"/>
</dbReference>
<feature type="signal peptide" evidence="8">
    <location>
        <begin position="1"/>
        <end position="26"/>
    </location>
</feature>
<dbReference type="OrthoDB" id="127236at2"/>
<dbReference type="eggNOG" id="COG1538">
    <property type="taxonomic scope" value="Bacteria"/>
</dbReference>
<evidence type="ECO:0000256" key="4">
    <source>
        <dbReference type="ARBA" id="ARBA00022452"/>
    </source>
</evidence>
<reference evidence="9 10" key="1">
    <citation type="submission" date="2009-01" db="EMBL/GenBank/DDBJ databases">
        <title>Complete sequence of Geobacter sp. FRC-32.</title>
        <authorList>
            <consortium name="US DOE Joint Genome Institute"/>
            <person name="Lucas S."/>
            <person name="Copeland A."/>
            <person name="Lapidus A."/>
            <person name="Glavina del Rio T."/>
            <person name="Dalin E."/>
            <person name="Tice H."/>
            <person name="Bruce D."/>
            <person name="Goodwin L."/>
            <person name="Pitluck S."/>
            <person name="Saunders E."/>
            <person name="Brettin T."/>
            <person name="Detter J.C."/>
            <person name="Han C."/>
            <person name="Larimer F."/>
            <person name="Land M."/>
            <person name="Hauser L."/>
            <person name="Kyrpides N."/>
            <person name="Ovchinnikova G."/>
            <person name="Kostka J."/>
            <person name="Richardson P."/>
        </authorList>
    </citation>
    <scope>NUCLEOTIDE SEQUENCE [LARGE SCALE GENOMIC DNA]</scope>
    <source>
        <strain evidence="10">DSM 22248 / JCM 15807 / FRC-32</strain>
    </source>
</reference>
<dbReference type="Gene3D" id="1.20.1600.10">
    <property type="entry name" value="Outer membrane efflux proteins (OEP)"/>
    <property type="match status" value="2"/>
</dbReference>
<keyword evidence="10" id="KW-1185">Reference proteome</keyword>
<evidence type="ECO:0000313" key="10">
    <source>
        <dbReference type="Proteomes" id="UP000007721"/>
    </source>
</evidence>
<protein>
    <submittedName>
        <fullName evidence="9">Efflux pump, RND family, outer membrane protein</fullName>
    </submittedName>
</protein>
<gene>
    <name evidence="9" type="ordered locus">Geob_1895</name>
</gene>
<comment type="similarity">
    <text evidence="2">Belongs to the outer membrane factor (OMF) (TC 1.B.17) family.</text>
</comment>
<evidence type="ECO:0000256" key="1">
    <source>
        <dbReference type="ARBA" id="ARBA00004442"/>
    </source>
</evidence>
<dbReference type="GO" id="GO:0009279">
    <property type="term" value="C:cell outer membrane"/>
    <property type="evidence" value="ECO:0007669"/>
    <property type="project" value="UniProtKB-SubCell"/>
</dbReference>
<dbReference type="STRING" id="316067.Geob_1895"/>
<evidence type="ECO:0000256" key="3">
    <source>
        <dbReference type="ARBA" id="ARBA00022448"/>
    </source>
</evidence>
<keyword evidence="4" id="KW-1134">Transmembrane beta strand</keyword>
<keyword evidence="5" id="KW-0812">Transmembrane</keyword>
<dbReference type="PANTHER" id="PTHR30026:SF23">
    <property type="entry name" value="TO APRF-PUTATIVE OUTER MEMBRANE EFFLUX PROTEIN OR SECRETED ALKALINE PHOSPHATASE-RELATED"/>
    <property type="match status" value="1"/>
</dbReference>
<dbReference type="GO" id="GO:0015288">
    <property type="term" value="F:porin activity"/>
    <property type="evidence" value="ECO:0007669"/>
    <property type="project" value="TreeGrafter"/>
</dbReference>
<dbReference type="GO" id="GO:0015562">
    <property type="term" value="F:efflux transmembrane transporter activity"/>
    <property type="evidence" value="ECO:0007669"/>
    <property type="project" value="InterPro"/>
</dbReference>
<dbReference type="InterPro" id="IPR051906">
    <property type="entry name" value="TolC-like"/>
</dbReference>
<keyword evidence="8" id="KW-0732">Signal</keyword>
<evidence type="ECO:0000256" key="6">
    <source>
        <dbReference type="ARBA" id="ARBA00023136"/>
    </source>
</evidence>
<dbReference type="InterPro" id="IPR003423">
    <property type="entry name" value="OMP_efflux"/>
</dbReference>
<proteinExistence type="inferred from homology"/>
<dbReference type="Proteomes" id="UP000007721">
    <property type="component" value="Chromosome"/>
</dbReference>
<keyword evidence="6" id="KW-0472">Membrane</keyword>
<sequence length="507" mass="56657">MRPQIKISLTILFSFYLGAAAGMASAEEGALSLSMKDAIKRAAENNLDVKIELYNPAIAEADIRRNAGIYDTLLNALVNYNNSTTTPSNIVITGTDITKQQSFEFNAGVSQLIPTGGTVAIGFNNIWYNNNFDATRTLTNYYQSDLVLSLNQPLLKNFGRENTELAINVARFAKEGSLETFRTRLNNTVSQVLNEYFKLYSLRQDLEVKKVSLTLAQRILSDTQGRVKAGVLPAMEILNAEFGVATREKDIIDAQRALNDEMDLIRVLLQLQGNQEIIPTDTPTKQELTVEEDEALTLAFATRPELQTQRANLKSRELQTRALRNRTLPDLTFRTSVSLTSLDRSYSNGISNIGSADYPVWGLGLQLSYPLGNRAAENEYIQNKLALEQTRTQLKAIETNIANEVRTAIRGLRASFKQLEVTDRGRAFAEERLNAFIKKNQAGLATTKDVLDVENDLVTAQNNQIRALVDYNNSITRLWLTTGQLLDKQGIKVDEKQADSLYDEARR</sequence>